<evidence type="ECO:0000313" key="2">
    <source>
        <dbReference type="EMBL" id="MBB3173693.1"/>
    </source>
</evidence>
<keyword evidence="1" id="KW-0812">Transmembrane</keyword>
<keyword evidence="1" id="KW-1133">Transmembrane helix</keyword>
<accession>A0A839UZ91</accession>
<dbReference type="EMBL" id="JACHXV010000005">
    <property type="protein sequence ID" value="MBB3173693.1"/>
    <property type="molecule type" value="Genomic_DNA"/>
</dbReference>
<organism evidence="2 3">
    <name type="scientific">Endobacter medicaginis</name>
    <dbReference type="NCBI Taxonomy" id="1181271"/>
    <lineage>
        <taxon>Bacteria</taxon>
        <taxon>Pseudomonadati</taxon>
        <taxon>Pseudomonadota</taxon>
        <taxon>Alphaproteobacteria</taxon>
        <taxon>Acetobacterales</taxon>
        <taxon>Acetobacteraceae</taxon>
        <taxon>Endobacter</taxon>
    </lineage>
</organism>
<sequence length="135" mass="14998">MVALPDHRDQFPTQGLQVTHLAVDLRQMRAGDDVVLRDVRGTHPGMPFLALKTVGTMPTSSWFVRIAMPGRIIASWEAVMMTNCMQGMGWGMGLFGLLTLIVLVLAIAALVKYLWCAEGWRTRIGRVPSADRTFK</sequence>
<name>A0A839UZ91_9PROT</name>
<evidence type="ECO:0000313" key="3">
    <source>
        <dbReference type="Proteomes" id="UP000557688"/>
    </source>
</evidence>
<dbReference type="Proteomes" id="UP000557688">
    <property type="component" value="Unassembled WGS sequence"/>
</dbReference>
<keyword evidence="1" id="KW-0472">Membrane</keyword>
<gene>
    <name evidence="2" type="ORF">FHR90_001525</name>
</gene>
<feature type="transmembrane region" description="Helical" evidence="1">
    <location>
        <begin position="90"/>
        <end position="115"/>
    </location>
</feature>
<keyword evidence="3" id="KW-1185">Reference proteome</keyword>
<evidence type="ECO:0000256" key="1">
    <source>
        <dbReference type="SAM" id="Phobius"/>
    </source>
</evidence>
<protein>
    <submittedName>
        <fullName evidence="2">Uncharacterized protein</fullName>
    </submittedName>
</protein>
<dbReference type="AlphaFoldDB" id="A0A839UZ91"/>
<proteinExistence type="predicted"/>
<comment type="caution">
    <text evidence="2">The sequence shown here is derived from an EMBL/GenBank/DDBJ whole genome shotgun (WGS) entry which is preliminary data.</text>
</comment>
<reference evidence="2 3" key="1">
    <citation type="submission" date="2020-08" db="EMBL/GenBank/DDBJ databases">
        <title>Genomic Encyclopedia of Type Strains, Phase III (KMG-III): the genomes of soil and plant-associated and newly described type strains.</title>
        <authorList>
            <person name="Whitman W."/>
        </authorList>
    </citation>
    <scope>NUCLEOTIDE SEQUENCE [LARGE SCALE GENOMIC DNA]</scope>
    <source>
        <strain evidence="2 3">CECT 8088</strain>
    </source>
</reference>